<dbReference type="GO" id="GO:0004519">
    <property type="term" value="F:endonuclease activity"/>
    <property type="evidence" value="ECO:0007669"/>
    <property type="project" value="UniProtKB-KW"/>
</dbReference>
<keyword evidence="2" id="KW-0378">Hydrolase</keyword>
<sequence>MGILDSKIDPIYNFIIRSLAVYRVYEGIVDSEINKYYSCIVSLVKYGISDEGEMSEFKDYFDESGAGFNNIFFLRLLKRLLQNQNIIMAFNEKDIHLEINYLHENTQENAALKHFESYELYLDKTRIIFLLEFCNDNCLKNLFIMLLALSNIKILYLLNILNQTFYDIIYRDIIDNYINSKNIIENLEEVVHRNMGFNIAKLEQILNMKAKKNVLFNLKILGLNFQRCTSEHSIFKSCKILDICNFKINANFVFFFSKFSCLEHITMNKNKWFVYFKEYESELKFLKTLRYVNIQNSCFFITGSFLKVLSNINELNLETLDLGNFEIPLNSLEQLYQTNLSETIKTLKIYHYTFASGEYQIFNIIQNLKSLHLRNCSLFSKLELILGTFSAEKIIECIHIENSDIGEDDIKYISTLRIQYLILINTKNNLSKIYYNLCNEVIRQSFVRLKILYQKDENYFDISKSAYLSVTAARSRNISVVATMNRYGMIYHKIREKAANGKDIKLSIKEINQSCQRQGILTPIFVMENARIHPFEIASYLIKYLPLYSPFLNQFENVFSFWKNEVIRDGASTEPQLTILICEKFNEITREHCNFFN</sequence>
<dbReference type="VEuPathDB" id="MicrosporidiaDB:CWI39_0874p0010"/>
<keyword evidence="2" id="KW-0540">Nuclease</keyword>
<dbReference type="Gene3D" id="3.30.420.10">
    <property type="entry name" value="Ribonuclease H-like superfamily/Ribonuclease H"/>
    <property type="match status" value="1"/>
</dbReference>
<name>A0A4Q9L8G0_9MICR</name>
<protein>
    <submittedName>
        <fullName evidence="2">Putative DDE endonuclease</fullName>
    </submittedName>
</protein>
<dbReference type="VEuPathDB" id="MicrosporidiaDB:CWI36_1482p0010"/>
<dbReference type="GO" id="GO:0003676">
    <property type="term" value="F:nucleic acid binding"/>
    <property type="evidence" value="ECO:0007669"/>
    <property type="project" value="InterPro"/>
</dbReference>
<evidence type="ECO:0000313" key="3">
    <source>
        <dbReference type="Proteomes" id="UP000293045"/>
    </source>
</evidence>
<dbReference type="InterPro" id="IPR038717">
    <property type="entry name" value="Tc1-like_DDE_dom"/>
</dbReference>
<dbReference type="Proteomes" id="UP000293045">
    <property type="component" value="Unassembled WGS sequence"/>
</dbReference>
<dbReference type="AlphaFoldDB" id="A0A4Q9L8G0"/>
<dbReference type="Pfam" id="PF13358">
    <property type="entry name" value="DDE_3"/>
    <property type="match status" value="1"/>
</dbReference>
<dbReference type="SUPFAM" id="SSF52058">
    <property type="entry name" value="L domain-like"/>
    <property type="match status" value="1"/>
</dbReference>
<proteinExistence type="predicted"/>
<keyword evidence="2" id="KW-0255">Endonuclease</keyword>
<organism evidence="2 3">
    <name type="scientific">Hamiltosporidium magnivora</name>
    <dbReference type="NCBI Taxonomy" id="148818"/>
    <lineage>
        <taxon>Eukaryota</taxon>
        <taxon>Fungi</taxon>
        <taxon>Fungi incertae sedis</taxon>
        <taxon>Microsporidia</taxon>
        <taxon>Dubosqiidae</taxon>
        <taxon>Hamiltosporidium</taxon>
    </lineage>
</organism>
<feature type="domain" description="Tc1-like transposase DDE" evidence="1">
    <location>
        <begin position="470"/>
        <end position="568"/>
    </location>
</feature>
<dbReference type="EMBL" id="PIXR01000874">
    <property type="protein sequence ID" value="TBU03977.1"/>
    <property type="molecule type" value="Genomic_DNA"/>
</dbReference>
<comment type="caution">
    <text evidence="2">The sequence shown here is derived from an EMBL/GenBank/DDBJ whole genome shotgun (WGS) entry which is preliminary data.</text>
</comment>
<dbReference type="InterPro" id="IPR036397">
    <property type="entry name" value="RNaseH_sf"/>
</dbReference>
<evidence type="ECO:0000313" key="2">
    <source>
        <dbReference type="EMBL" id="TBU03977.1"/>
    </source>
</evidence>
<evidence type="ECO:0000259" key="1">
    <source>
        <dbReference type="Pfam" id="PF13358"/>
    </source>
</evidence>
<gene>
    <name evidence="2" type="ORF">CWI39_0874p0010</name>
</gene>
<accession>A0A4Q9L8G0</accession>
<dbReference type="VEuPathDB" id="MicrosporidiaDB:CWI36_3301p0010"/>
<reference evidence="2 3" key="1">
    <citation type="submission" date="2017-12" db="EMBL/GenBank/DDBJ databases">
        <authorList>
            <person name="Pombert J.-F."/>
            <person name="Haag K.L."/>
            <person name="Ebert D."/>
        </authorList>
    </citation>
    <scope>NUCLEOTIDE SEQUENCE [LARGE SCALE GENOMIC DNA]</scope>
    <source>
        <strain evidence="2">IL-BN-2</strain>
    </source>
</reference>